<dbReference type="Pfam" id="PF06738">
    <property type="entry name" value="ThrE"/>
    <property type="match status" value="1"/>
</dbReference>
<evidence type="ECO:0000256" key="3">
    <source>
        <dbReference type="ARBA" id="ARBA00022989"/>
    </source>
</evidence>
<keyword evidence="2 6" id="KW-0812">Transmembrane</keyword>
<dbReference type="Pfam" id="PF12821">
    <property type="entry name" value="ThrE_2"/>
    <property type="match status" value="1"/>
</dbReference>
<comment type="subcellular location">
    <subcellularLocation>
        <location evidence="1">Membrane</location>
        <topology evidence="1">Multi-pass membrane protein</topology>
    </subcellularLocation>
</comment>
<dbReference type="PANTHER" id="PTHR31082">
    <property type="entry name" value="PHEROMONE-REGULATED MEMBRANE PROTEIN 10"/>
    <property type="match status" value="1"/>
</dbReference>
<accession>A0ABV9JLX1</accession>
<evidence type="ECO:0000313" key="10">
    <source>
        <dbReference type="Proteomes" id="UP001595962"/>
    </source>
</evidence>
<keyword evidence="3 6" id="KW-1133">Transmembrane helix</keyword>
<feature type="transmembrane region" description="Helical" evidence="6">
    <location>
        <begin position="385"/>
        <end position="402"/>
    </location>
</feature>
<feature type="transmembrane region" description="Helical" evidence="6">
    <location>
        <begin position="238"/>
        <end position="257"/>
    </location>
</feature>
<feature type="transmembrane region" description="Helical" evidence="6">
    <location>
        <begin position="295"/>
        <end position="312"/>
    </location>
</feature>
<organism evidence="9 10">
    <name type="scientific">Rheinheimera marina</name>
    <dbReference type="NCBI Taxonomy" id="1774958"/>
    <lineage>
        <taxon>Bacteria</taxon>
        <taxon>Pseudomonadati</taxon>
        <taxon>Pseudomonadota</taxon>
        <taxon>Gammaproteobacteria</taxon>
        <taxon>Chromatiales</taxon>
        <taxon>Chromatiaceae</taxon>
        <taxon>Rheinheimera</taxon>
    </lineage>
</organism>
<feature type="transmembrane region" description="Helical" evidence="6">
    <location>
        <begin position="318"/>
        <end position="335"/>
    </location>
</feature>
<feature type="domain" description="Threonine/Serine exporter ThrE" evidence="8">
    <location>
        <begin position="277"/>
        <end position="400"/>
    </location>
</feature>
<evidence type="ECO:0000256" key="1">
    <source>
        <dbReference type="ARBA" id="ARBA00004141"/>
    </source>
</evidence>
<evidence type="ECO:0000256" key="2">
    <source>
        <dbReference type="ARBA" id="ARBA00022692"/>
    </source>
</evidence>
<feature type="transmembrane region" description="Helical" evidence="6">
    <location>
        <begin position="144"/>
        <end position="161"/>
    </location>
</feature>
<gene>
    <name evidence="9" type="ORF">ACFO3I_09545</name>
</gene>
<sequence>MDAASFIEKRRFIVRLGKMLHKFGTPAYRLESHLQEIAKLLQIGASFAITPTVLTFVLWIPGDDNEYTHVARVSPGELDLGSLSKVDELVDALASSKMTLRDVEIKLEEIANAPNPYSRWATFAAYGASGGAFAMLMRASWHDVFWACVLSLLVYLFVLWSERSRRVAHMVEPLVALVSALTATAVSLYLDPMINVPLVVLSSIIVFIPGLALTLGLAELAARHLVSGTARIMDAIMLLFKLSFGAFLGVAFGQALFGQIPPQVAPSVPAWTSWLAIAILCGSLVVVFKARKRHALWGILSGFIAYAASLWGAHYLGLALGAFVGAFAVGLYGNLFNRLMNAPGSIVSLQGMIVLVPGSKTYIGLNAFVSGQQMVATDGLGQQTFLIFMSLVAGFIFANVALPPRKAL</sequence>
<keyword evidence="10" id="KW-1185">Reference proteome</keyword>
<dbReference type="RefSeq" id="WP_377333693.1">
    <property type="nucleotide sequence ID" value="NZ_JBHSGB010000009.1"/>
</dbReference>
<comment type="similarity">
    <text evidence="5">Belongs to the ThrE exporter (TC 2.A.79) family.</text>
</comment>
<comment type="caution">
    <text evidence="9">The sequence shown here is derived from an EMBL/GenBank/DDBJ whole genome shotgun (WGS) entry which is preliminary data.</text>
</comment>
<reference evidence="10" key="1">
    <citation type="journal article" date="2019" name="Int. J. Syst. Evol. Microbiol.">
        <title>The Global Catalogue of Microorganisms (GCM) 10K type strain sequencing project: providing services to taxonomists for standard genome sequencing and annotation.</title>
        <authorList>
            <consortium name="The Broad Institute Genomics Platform"/>
            <consortium name="The Broad Institute Genome Sequencing Center for Infectious Disease"/>
            <person name="Wu L."/>
            <person name="Ma J."/>
        </authorList>
    </citation>
    <scope>NUCLEOTIDE SEQUENCE [LARGE SCALE GENOMIC DNA]</scope>
    <source>
        <strain evidence="10">DT28</strain>
    </source>
</reference>
<evidence type="ECO:0000256" key="4">
    <source>
        <dbReference type="ARBA" id="ARBA00023136"/>
    </source>
</evidence>
<evidence type="ECO:0000313" key="9">
    <source>
        <dbReference type="EMBL" id="MFC4655253.1"/>
    </source>
</evidence>
<feature type="transmembrane region" description="Helical" evidence="6">
    <location>
        <begin position="347"/>
        <end position="365"/>
    </location>
</feature>
<dbReference type="InterPro" id="IPR010619">
    <property type="entry name" value="ThrE-like_N"/>
</dbReference>
<dbReference type="InterPro" id="IPR024528">
    <property type="entry name" value="ThrE_2"/>
</dbReference>
<dbReference type="Proteomes" id="UP001595962">
    <property type="component" value="Unassembled WGS sequence"/>
</dbReference>
<feature type="transmembrane region" description="Helical" evidence="6">
    <location>
        <begin position="269"/>
        <end position="288"/>
    </location>
</feature>
<name>A0ABV9JLX1_9GAMM</name>
<dbReference type="EMBL" id="JBHSGB010000009">
    <property type="protein sequence ID" value="MFC4655253.1"/>
    <property type="molecule type" value="Genomic_DNA"/>
</dbReference>
<keyword evidence="4 6" id="KW-0472">Membrane</keyword>
<protein>
    <submittedName>
        <fullName evidence="9">Threonine/serine exporter ThrE family protein</fullName>
    </submittedName>
</protein>
<evidence type="ECO:0000256" key="6">
    <source>
        <dbReference type="SAM" id="Phobius"/>
    </source>
</evidence>
<proteinExistence type="inferred from homology"/>
<feature type="transmembrane region" description="Helical" evidence="6">
    <location>
        <begin position="173"/>
        <end position="190"/>
    </location>
</feature>
<evidence type="ECO:0000259" key="8">
    <source>
        <dbReference type="Pfam" id="PF12821"/>
    </source>
</evidence>
<evidence type="ECO:0000256" key="5">
    <source>
        <dbReference type="ARBA" id="ARBA00034125"/>
    </source>
</evidence>
<feature type="domain" description="Threonine/serine exporter-like N-terminal" evidence="7">
    <location>
        <begin position="11"/>
        <end position="252"/>
    </location>
</feature>
<evidence type="ECO:0000259" key="7">
    <source>
        <dbReference type="Pfam" id="PF06738"/>
    </source>
</evidence>
<feature type="transmembrane region" description="Helical" evidence="6">
    <location>
        <begin position="40"/>
        <end position="60"/>
    </location>
</feature>
<feature type="transmembrane region" description="Helical" evidence="6">
    <location>
        <begin position="196"/>
        <end position="218"/>
    </location>
</feature>
<dbReference type="InterPro" id="IPR051361">
    <property type="entry name" value="ThrE/Ser_Exporter"/>
</dbReference>
<dbReference type="PANTHER" id="PTHR31082:SF4">
    <property type="entry name" value="PHEROMONE-REGULATED MEMBRANE PROTEIN 10"/>
    <property type="match status" value="1"/>
</dbReference>